<evidence type="ECO:0000313" key="2">
    <source>
        <dbReference type="EMBL" id="KAK7743147.1"/>
    </source>
</evidence>
<gene>
    <name evidence="2" type="ORF">SLS53_004232</name>
</gene>
<evidence type="ECO:0000313" key="3">
    <source>
        <dbReference type="Proteomes" id="UP001320245"/>
    </source>
</evidence>
<keyword evidence="3" id="KW-1185">Reference proteome</keyword>
<evidence type="ECO:0008006" key="4">
    <source>
        <dbReference type="Google" id="ProtNLM"/>
    </source>
</evidence>
<proteinExistence type="predicted"/>
<dbReference type="PANTHER" id="PTHR31904:SF1">
    <property type="entry name" value="BYPASS OF STOP CODON PROTEIN 5-RELATED"/>
    <property type="match status" value="1"/>
</dbReference>
<reference evidence="2 3" key="1">
    <citation type="journal article" date="2023" name="PLoS ONE">
        <title>Cytospora paraplurivora sp. nov. isolated from orchards with fruit tree decline syndrome in Ontario, Canada.</title>
        <authorList>
            <person name="Ilyukhin E."/>
            <person name="Nguyen H.D.T."/>
            <person name="Castle A.J."/>
            <person name="Ellouze W."/>
        </authorList>
    </citation>
    <scope>NUCLEOTIDE SEQUENCE [LARGE SCALE GENOMIC DNA]</scope>
    <source>
        <strain evidence="2 3">FDS-564</strain>
    </source>
</reference>
<feature type="compositionally biased region" description="Basic residues" evidence="1">
    <location>
        <begin position="403"/>
        <end position="413"/>
    </location>
</feature>
<accession>A0AAN9YHK3</accession>
<sequence length="529" mass="58200">MDTDTIPLIHHRLVTSTMSSIRSSEASSLLSAQTKRIPLLKPDVQIHLSNHFKAKVYTSSSPLSGEVTITTQRAVPFDTVEIILLGCTKTRTNGYNAPHESTHTFLKMRMPVEESSYPVPRVLEAGTTLTIPFNFVLPNFLTLNACKHKVASDHVRDKHLCAPPSMGSWTRVNCEKDDLSPIMAEVQYCIKARVWRSPEVQEQSVNIMEATTPIQVLPAFAEDAPLNITKNDSLYRLHSSKMMRKNLISTKLGELTVSAQQPRAIMLEPDGNVAVGTTAQFDLHFEPVSGDIQPPKITGVSSKLTAHTYYSAGFVQSIADIGEFTEGGVLDRRGIYSKSVSLDTDPPENVTWLPCRARRDSGYCSDNACENTPSSDDEFEAERGRQQRQGQKSGAIVSLVRPLRQRSPTRRPRASPPYYATTLQLPVRLPSAKKYYVPTFHSCIASRVYTLHVTLTMASGPRTSSTISLNLPVQIAVGAEEHDAGGWGLPSFEDAMEDAAVDELLGPRLSGVAQVASQDRSAPPGYRPR</sequence>
<dbReference type="PANTHER" id="PTHR31904">
    <property type="entry name" value="BYPASS OF STOP CODON PROTEIN 5-RELATED"/>
    <property type="match status" value="1"/>
</dbReference>
<organism evidence="2 3">
    <name type="scientific">Cytospora paraplurivora</name>
    <dbReference type="NCBI Taxonomy" id="2898453"/>
    <lineage>
        <taxon>Eukaryota</taxon>
        <taxon>Fungi</taxon>
        <taxon>Dikarya</taxon>
        <taxon>Ascomycota</taxon>
        <taxon>Pezizomycotina</taxon>
        <taxon>Sordariomycetes</taxon>
        <taxon>Sordariomycetidae</taxon>
        <taxon>Diaporthales</taxon>
        <taxon>Cytosporaceae</taxon>
        <taxon>Cytospora</taxon>
    </lineage>
</organism>
<feature type="region of interest" description="Disordered" evidence="1">
    <location>
        <begin position="368"/>
        <end position="417"/>
    </location>
</feature>
<dbReference type="EMBL" id="JAJSPL020000014">
    <property type="protein sequence ID" value="KAK7743147.1"/>
    <property type="molecule type" value="Genomic_DNA"/>
</dbReference>
<name>A0AAN9YHK3_9PEZI</name>
<dbReference type="Proteomes" id="UP001320245">
    <property type="component" value="Unassembled WGS sequence"/>
</dbReference>
<dbReference type="InterPro" id="IPR039634">
    <property type="entry name" value="Bul1-like"/>
</dbReference>
<evidence type="ECO:0000256" key="1">
    <source>
        <dbReference type="SAM" id="MobiDB-lite"/>
    </source>
</evidence>
<protein>
    <recommendedName>
        <fullName evidence="4">Arrestin-like N-terminal domain-containing protein</fullName>
    </recommendedName>
</protein>
<dbReference type="AlphaFoldDB" id="A0AAN9YHK3"/>
<dbReference type="Gene3D" id="2.60.40.640">
    <property type="match status" value="1"/>
</dbReference>
<dbReference type="InterPro" id="IPR014752">
    <property type="entry name" value="Arrestin-like_C"/>
</dbReference>
<comment type="caution">
    <text evidence="2">The sequence shown here is derived from an EMBL/GenBank/DDBJ whole genome shotgun (WGS) entry which is preliminary data.</text>
</comment>